<organism evidence="1 2">
    <name type="scientific">Mycena pura</name>
    <dbReference type="NCBI Taxonomy" id="153505"/>
    <lineage>
        <taxon>Eukaryota</taxon>
        <taxon>Fungi</taxon>
        <taxon>Dikarya</taxon>
        <taxon>Basidiomycota</taxon>
        <taxon>Agaricomycotina</taxon>
        <taxon>Agaricomycetes</taxon>
        <taxon>Agaricomycetidae</taxon>
        <taxon>Agaricales</taxon>
        <taxon>Marasmiineae</taxon>
        <taxon>Mycenaceae</taxon>
        <taxon>Mycena</taxon>
    </lineage>
</organism>
<comment type="caution">
    <text evidence="1">The sequence shown here is derived from an EMBL/GenBank/DDBJ whole genome shotgun (WGS) entry which is preliminary data.</text>
</comment>
<sequence length="290" mass="32725">MSTKRKVLGFVSVDKVKAHLKVMTMFHKLHLAVDEGGVQVDADTNLPIATQAQEVFLVKAVERFTLWLEHVVKTACRTAGQKAPLTSNEMPPLDVLMILHSFMLSPWNFFEDCVREYPFLASIGLFPLQHRMVELIDEHYNYQPTSAQVELWESRTGQPLFKETISNSVEGKISIKCPHCTTTNQVRLISGSLDKPMTGFAELNFQTTCSECYLNHDDTPLATSIEESLKRGEEIWNSHFEDKYQPDYTMYYTQCSGSGNNTPRPPSPPAPNCARSCSVSGESTVYYDNL</sequence>
<reference evidence="1" key="1">
    <citation type="submission" date="2023-03" db="EMBL/GenBank/DDBJ databases">
        <title>Massive genome expansion in bonnet fungi (Mycena s.s.) driven by repeated elements and novel gene families across ecological guilds.</title>
        <authorList>
            <consortium name="Lawrence Berkeley National Laboratory"/>
            <person name="Harder C.B."/>
            <person name="Miyauchi S."/>
            <person name="Viragh M."/>
            <person name="Kuo A."/>
            <person name="Thoen E."/>
            <person name="Andreopoulos B."/>
            <person name="Lu D."/>
            <person name="Skrede I."/>
            <person name="Drula E."/>
            <person name="Henrissat B."/>
            <person name="Morin E."/>
            <person name="Kohler A."/>
            <person name="Barry K."/>
            <person name="LaButti K."/>
            <person name="Morin E."/>
            <person name="Salamov A."/>
            <person name="Lipzen A."/>
            <person name="Mereny Z."/>
            <person name="Hegedus B."/>
            <person name="Baldrian P."/>
            <person name="Stursova M."/>
            <person name="Weitz H."/>
            <person name="Taylor A."/>
            <person name="Grigoriev I.V."/>
            <person name="Nagy L.G."/>
            <person name="Martin F."/>
            <person name="Kauserud H."/>
        </authorList>
    </citation>
    <scope>NUCLEOTIDE SEQUENCE</scope>
    <source>
        <strain evidence="1">9144</strain>
    </source>
</reference>
<dbReference type="Proteomes" id="UP001219525">
    <property type="component" value="Unassembled WGS sequence"/>
</dbReference>
<dbReference type="AlphaFoldDB" id="A0AAD6YKN8"/>
<dbReference type="EMBL" id="JARJCW010000008">
    <property type="protein sequence ID" value="KAJ7221533.1"/>
    <property type="molecule type" value="Genomic_DNA"/>
</dbReference>
<evidence type="ECO:0000313" key="1">
    <source>
        <dbReference type="EMBL" id="KAJ7221533.1"/>
    </source>
</evidence>
<keyword evidence="2" id="KW-1185">Reference proteome</keyword>
<proteinExistence type="predicted"/>
<accession>A0AAD6YKN8</accession>
<name>A0AAD6YKN8_9AGAR</name>
<evidence type="ECO:0000313" key="2">
    <source>
        <dbReference type="Proteomes" id="UP001219525"/>
    </source>
</evidence>
<gene>
    <name evidence="1" type="ORF">GGX14DRAFT_670058</name>
</gene>
<protein>
    <submittedName>
        <fullName evidence="1">Uncharacterized protein</fullName>
    </submittedName>
</protein>